<keyword evidence="4 6" id="KW-1133">Transmembrane helix</keyword>
<feature type="transmembrane region" description="Helical" evidence="6">
    <location>
        <begin position="21"/>
        <end position="45"/>
    </location>
</feature>
<name>A0ABP8UW14_9ACTN</name>
<evidence type="ECO:0000313" key="8">
    <source>
        <dbReference type="EMBL" id="GAA4639957.1"/>
    </source>
</evidence>
<proteinExistence type="predicted"/>
<feature type="transmembrane region" description="Helical" evidence="6">
    <location>
        <begin position="207"/>
        <end position="229"/>
    </location>
</feature>
<feature type="transmembrane region" description="Helical" evidence="6">
    <location>
        <begin position="65"/>
        <end position="89"/>
    </location>
</feature>
<keyword evidence="9" id="KW-1185">Reference proteome</keyword>
<evidence type="ECO:0000313" key="9">
    <source>
        <dbReference type="Proteomes" id="UP001501442"/>
    </source>
</evidence>
<dbReference type="InterPro" id="IPR032694">
    <property type="entry name" value="CopC/D"/>
</dbReference>
<feature type="transmembrane region" description="Helical" evidence="6">
    <location>
        <begin position="457"/>
        <end position="480"/>
    </location>
</feature>
<feature type="transmembrane region" description="Helical" evidence="6">
    <location>
        <begin position="250"/>
        <end position="269"/>
    </location>
</feature>
<protein>
    <submittedName>
        <fullName evidence="8">Cytochrome c oxidase assembly protein</fullName>
    </submittedName>
</protein>
<feature type="domain" description="Copper resistance protein D" evidence="7">
    <location>
        <begin position="243"/>
        <end position="351"/>
    </location>
</feature>
<dbReference type="Pfam" id="PF05425">
    <property type="entry name" value="CopD"/>
    <property type="match status" value="1"/>
</dbReference>
<dbReference type="PANTHER" id="PTHR34820">
    <property type="entry name" value="INNER MEMBRANE PROTEIN YEBZ"/>
    <property type="match status" value="1"/>
</dbReference>
<feature type="transmembrane region" description="Helical" evidence="6">
    <location>
        <begin position="150"/>
        <end position="170"/>
    </location>
</feature>
<dbReference type="PANTHER" id="PTHR34820:SF4">
    <property type="entry name" value="INNER MEMBRANE PROTEIN YEBZ"/>
    <property type="match status" value="1"/>
</dbReference>
<feature type="transmembrane region" description="Helical" evidence="6">
    <location>
        <begin position="423"/>
        <end position="445"/>
    </location>
</feature>
<dbReference type="Pfam" id="PF09678">
    <property type="entry name" value="Caa3_CtaG"/>
    <property type="match status" value="1"/>
</dbReference>
<evidence type="ECO:0000256" key="2">
    <source>
        <dbReference type="ARBA" id="ARBA00022475"/>
    </source>
</evidence>
<evidence type="ECO:0000256" key="5">
    <source>
        <dbReference type="ARBA" id="ARBA00023136"/>
    </source>
</evidence>
<feature type="transmembrane region" description="Helical" evidence="6">
    <location>
        <begin position="281"/>
        <end position="301"/>
    </location>
</feature>
<feature type="transmembrane region" description="Helical" evidence="6">
    <location>
        <begin position="177"/>
        <end position="195"/>
    </location>
</feature>
<gene>
    <name evidence="8" type="ORF">GCM10023196_103580</name>
</gene>
<keyword evidence="2" id="KW-1003">Cell membrane</keyword>
<evidence type="ECO:0000256" key="3">
    <source>
        <dbReference type="ARBA" id="ARBA00022692"/>
    </source>
</evidence>
<feature type="transmembrane region" description="Helical" evidence="6">
    <location>
        <begin position="624"/>
        <end position="646"/>
    </location>
</feature>
<dbReference type="Proteomes" id="UP001501442">
    <property type="component" value="Unassembled WGS sequence"/>
</dbReference>
<dbReference type="InterPro" id="IPR008457">
    <property type="entry name" value="Cu-R_CopD_dom"/>
</dbReference>
<feature type="transmembrane region" description="Helical" evidence="6">
    <location>
        <begin position="570"/>
        <end position="592"/>
    </location>
</feature>
<keyword evidence="5 6" id="KW-0472">Membrane</keyword>
<comment type="subcellular location">
    <subcellularLocation>
        <location evidence="1">Cell membrane</location>
        <topology evidence="1">Multi-pass membrane protein</topology>
    </subcellularLocation>
</comment>
<dbReference type="InterPro" id="IPR019108">
    <property type="entry name" value="Caa3_assmbl_CtaG-rel"/>
</dbReference>
<feature type="transmembrane region" description="Helical" evidence="6">
    <location>
        <begin position="537"/>
        <end position="558"/>
    </location>
</feature>
<evidence type="ECO:0000256" key="1">
    <source>
        <dbReference type="ARBA" id="ARBA00004651"/>
    </source>
</evidence>
<accession>A0ABP8UW14</accession>
<feature type="transmembrane region" description="Helical" evidence="6">
    <location>
        <begin position="391"/>
        <end position="411"/>
    </location>
</feature>
<evidence type="ECO:0000256" key="6">
    <source>
        <dbReference type="SAM" id="Phobius"/>
    </source>
</evidence>
<feature type="transmembrane region" description="Helical" evidence="6">
    <location>
        <begin position="330"/>
        <end position="352"/>
    </location>
</feature>
<evidence type="ECO:0000259" key="7">
    <source>
        <dbReference type="Pfam" id="PF05425"/>
    </source>
</evidence>
<reference evidence="9" key="1">
    <citation type="journal article" date="2019" name="Int. J. Syst. Evol. Microbiol.">
        <title>The Global Catalogue of Microorganisms (GCM) 10K type strain sequencing project: providing services to taxonomists for standard genome sequencing and annotation.</title>
        <authorList>
            <consortium name="The Broad Institute Genomics Platform"/>
            <consortium name="The Broad Institute Genome Sequencing Center for Infectious Disease"/>
            <person name="Wu L."/>
            <person name="Ma J."/>
        </authorList>
    </citation>
    <scope>NUCLEOTIDE SEQUENCE [LARGE SCALE GENOMIC DNA]</scope>
    <source>
        <strain evidence="9">JCM 17939</strain>
    </source>
</reference>
<organism evidence="8 9">
    <name type="scientific">Actinoallomurus vinaceus</name>
    <dbReference type="NCBI Taxonomy" id="1080074"/>
    <lineage>
        <taxon>Bacteria</taxon>
        <taxon>Bacillati</taxon>
        <taxon>Actinomycetota</taxon>
        <taxon>Actinomycetes</taxon>
        <taxon>Streptosporangiales</taxon>
        <taxon>Thermomonosporaceae</taxon>
        <taxon>Actinoallomurus</taxon>
    </lineage>
</organism>
<evidence type="ECO:0000256" key="4">
    <source>
        <dbReference type="ARBA" id="ARBA00022989"/>
    </source>
</evidence>
<feature type="transmembrane region" description="Helical" evidence="6">
    <location>
        <begin position="501"/>
        <end position="525"/>
    </location>
</feature>
<comment type="caution">
    <text evidence="8">The sequence shown here is derived from an EMBL/GenBank/DDBJ whole genome shotgun (WGS) entry which is preliminary data.</text>
</comment>
<feature type="transmembrane region" description="Helical" evidence="6">
    <location>
        <begin position="109"/>
        <end position="130"/>
    </location>
</feature>
<keyword evidence="3 6" id="KW-0812">Transmembrane</keyword>
<sequence length="689" mass="73403">MRLAQPSDSGSRSPMRSHRPYIAAALVGLTSVAALLVALVAGGAVREKVISGLADAGTLTRWGLPVARLINDLGGTLTVGALLGAVVLLPSAKGVLDPQAVRYLRGASWIAAVWAAGAAATLLFTVSDILGEPVATIAGGNELSSYVGQLPQGTALMIVVLLTAMIALLARTAATPGGAAGLLVAALVALLPPPLTGHSASSPNHELAISGLAMHVVALAPWVGGLLILGWHAAHDGDHLGVAAHRFSRMALWCFVAVGVSGVANAISRVPTPTQLFTSDYGRLVLVKAVLFTTLGVLGWLHRERTLPAIMAHNPKGYARPPVVRPPWPFIRLVAVEAFVMAATMGVAVALARTAPPAPATDETPVRSLLGFDMPPPLSVARLATLWRPDLFFAVLVVVLGGLYVAGVTRLRRRGDRWPVTRTAFWFAGLVTVVAVTMTGAATYAPVLFSVHMIQHMVLSMLTPIFLVLGAPVTLALRALKPAAIRGDRGPREWLTAILNSRGLAFIAHPATATIIFMGSTYLLYFTSLFGYLMRAHVGHLAMLVHFMVAGTLFFYVLIGVDPTPRRLPYIAKILLLFVTMPFHAFFGIALMELGQPIAAGWYNSLHRPWGSSILADQHTGGGIAWAFGEIPTFIVLLALVFQWFAEDQRVARRQERHADRAAARKEDDELADYNAYLASLDKRAQSQD</sequence>
<dbReference type="EMBL" id="BAABHK010000030">
    <property type="protein sequence ID" value="GAA4639957.1"/>
    <property type="molecule type" value="Genomic_DNA"/>
</dbReference>